<reference evidence="2" key="1">
    <citation type="submission" date="2025-08" db="UniProtKB">
        <authorList>
            <consortium name="Ensembl"/>
        </authorList>
    </citation>
    <scope>IDENTIFICATION</scope>
</reference>
<dbReference type="Proteomes" id="UP000694420">
    <property type="component" value="Unplaced"/>
</dbReference>
<sequence>AGVLLLGGSSSREAPPYPSPSLEAAPYPSRSLLSSGVSWSKVLASSAPRKASWSCASWCTRSFFSVGLLHTQAMERDRHRSSRRSPELPPHPEIPRRIPVSGKGGGRKIHSPKRAARGSAFIPPKKPGKLKSHRRNNGR</sequence>
<protein>
    <submittedName>
        <fullName evidence="2">Uncharacterized protein</fullName>
    </submittedName>
</protein>
<name>A0A8C7A6F2_NOTPE</name>
<dbReference type="Ensembl" id="ENSNPET00000021428.1">
    <property type="protein sequence ID" value="ENSNPEP00000020885.1"/>
    <property type="gene ID" value="ENSNPEG00000015516.1"/>
</dbReference>
<feature type="compositionally biased region" description="Basic residues" evidence="1">
    <location>
        <begin position="105"/>
        <end position="116"/>
    </location>
</feature>
<feature type="compositionally biased region" description="Basic residues" evidence="1">
    <location>
        <begin position="126"/>
        <end position="139"/>
    </location>
</feature>
<reference evidence="2" key="2">
    <citation type="submission" date="2025-09" db="UniProtKB">
        <authorList>
            <consortium name="Ensembl"/>
        </authorList>
    </citation>
    <scope>IDENTIFICATION</scope>
</reference>
<feature type="region of interest" description="Disordered" evidence="1">
    <location>
        <begin position="74"/>
        <end position="139"/>
    </location>
</feature>
<organism evidence="2 3">
    <name type="scientific">Nothoprocta perdicaria</name>
    <name type="common">Chilean tinamou</name>
    <name type="synonym">Crypturus perdicarius</name>
    <dbReference type="NCBI Taxonomy" id="30464"/>
    <lineage>
        <taxon>Eukaryota</taxon>
        <taxon>Metazoa</taxon>
        <taxon>Chordata</taxon>
        <taxon>Craniata</taxon>
        <taxon>Vertebrata</taxon>
        <taxon>Euteleostomi</taxon>
        <taxon>Archelosauria</taxon>
        <taxon>Archosauria</taxon>
        <taxon>Dinosauria</taxon>
        <taxon>Saurischia</taxon>
        <taxon>Theropoda</taxon>
        <taxon>Coelurosauria</taxon>
        <taxon>Aves</taxon>
        <taxon>Palaeognathae</taxon>
        <taxon>Tinamiformes</taxon>
        <taxon>Tinamidae</taxon>
        <taxon>Nothoprocta</taxon>
    </lineage>
</organism>
<evidence type="ECO:0000256" key="1">
    <source>
        <dbReference type="SAM" id="MobiDB-lite"/>
    </source>
</evidence>
<accession>A0A8C7A6F2</accession>
<evidence type="ECO:0000313" key="2">
    <source>
        <dbReference type="Ensembl" id="ENSNPEP00000020885.1"/>
    </source>
</evidence>
<feature type="region of interest" description="Disordered" evidence="1">
    <location>
        <begin position="1"/>
        <end position="23"/>
    </location>
</feature>
<proteinExistence type="predicted"/>
<keyword evidence="3" id="KW-1185">Reference proteome</keyword>
<dbReference type="AlphaFoldDB" id="A0A8C7A6F2"/>
<evidence type="ECO:0000313" key="3">
    <source>
        <dbReference type="Proteomes" id="UP000694420"/>
    </source>
</evidence>